<keyword evidence="2" id="KW-1185">Reference proteome</keyword>
<feature type="non-terminal residue" evidence="1">
    <location>
        <position position="56"/>
    </location>
</feature>
<organism evidence="1 2">
    <name type="scientific">Racocetra persica</name>
    <dbReference type="NCBI Taxonomy" id="160502"/>
    <lineage>
        <taxon>Eukaryota</taxon>
        <taxon>Fungi</taxon>
        <taxon>Fungi incertae sedis</taxon>
        <taxon>Mucoromycota</taxon>
        <taxon>Glomeromycotina</taxon>
        <taxon>Glomeromycetes</taxon>
        <taxon>Diversisporales</taxon>
        <taxon>Gigasporaceae</taxon>
        <taxon>Racocetra</taxon>
    </lineage>
</organism>
<feature type="non-terminal residue" evidence="1">
    <location>
        <position position="1"/>
    </location>
</feature>
<evidence type="ECO:0000313" key="2">
    <source>
        <dbReference type="Proteomes" id="UP000789920"/>
    </source>
</evidence>
<proteinExistence type="predicted"/>
<dbReference type="Proteomes" id="UP000789920">
    <property type="component" value="Unassembled WGS sequence"/>
</dbReference>
<dbReference type="EMBL" id="CAJVQC010142486">
    <property type="protein sequence ID" value="CAG8844401.1"/>
    <property type="molecule type" value="Genomic_DNA"/>
</dbReference>
<comment type="caution">
    <text evidence="1">The sequence shown here is derived from an EMBL/GenBank/DDBJ whole genome shotgun (WGS) entry which is preliminary data.</text>
</comment>
<sequence length="56" mass="6326">LTLNVSRMLGTQKTIISTNKRIKAHKPNGNSKRAKKRKYVVSIKVNESDSNLSERS</sequence>
<name>A0ACA9SMW8_9GLOM</name>
<reference evidence="1" key="1">
    <citation type="submission" date="2021-06" db="EMBL/GenBank/DDBJ databases">
        <authorList>
            <person name="Kallberg Y."/>
            <person name="Tangrot J."/>
            <person name="Rosling A."/>
        </authorList>
    </citation>
    <scope>NUCLEOTIDE SEQUENCE</scope>
    <source>
        <strain evidence="1">MA461A</strain>
    </source>
</reference>
<accession>A0ACA9SMW8</accession>
<evidence type="ECO:0000313" key="1">
    <source>
        <dbReference type="EMBL" id="CAG8844401.1"/>
    </source>
</evidence>
<protein>
    <submittedName>
        <fullName evidence="1">27690_t:CDS:1</fullName>
    </submittedName>
</protein>
<gene>
    <name evidence="1" type="ORF">RPERSI_LOCUS33185</name>
</gene>